<dbReference type="Proteomes" id="UP000765802">
    <property type="component" value="Unassembled WGS sequence"/>
</dbReference>
<dbReference type="SUPFAM" id="SSF56925">
    <property type="entry name" value="OMPA-like"/>
    <property type="match status" value="1"/>
</dbReference>
<dbReference type="Pfam" id="PF13505">
    <property type="entry name" value="OMP_b-brl"/>
    <property type="match status" value="1"/>
</dbReference>
<protein>
    <recommendedName>
        <fullName evidence="3">Outer membrane protein beta-barrel domain-containing protein</fullName>
    </recommendedName>
</protein>
<accession>A0ABR7M4K4</accession>
<keyword evidence="1 2" id="KW-0732">Signal</keyword>
<dbReference type="InterPro" id="IPR011250">
    <property type="entry name" value="OMP/PagP_B-barrel"/>
</dbReference>
<gene>
    <name evidence="4" type="ORF">BC349_02985</name>
</gene>
<dbReference type="Gene3D" id="2.40.160.20">
    <property type="match status" value="1"/>
</dbReference>
<dbReference type="InterPro" id="IPR027385">
    <property type="entry name" value="Beta-barrel_OMP"/>
</dbReference>
<feature type="domain" description="Outer membrane protein beta-barrel" evidence="3">
    <location>
        <begin position="6"/>
        <end position="177"/>
    </location>
</feature>
<dbReference type="RefSeq" id="WP_187255251.1">
    <property type="nucleotide sequence ID" value="NZ_JBHULF010000006.1"/>
</dbReference>
<evidence type="ECO:0000259" key="3">
    <source>
        <dbReference type="Pfam" id="PF13505"/>
    </source>
</evidence>
<evidence type="ECO:0000256" key="2">
    <source>
        <dbReference type="SAM" id="SignalP"/>
    </source>
</evidence>
<comment type="caution">
    <text evidence="4">The sequence shown here is derived from an EMBL/GenBank/DDBJ whole genome shotgun (WGS) entry which is preliminary data.</text>
</comment>
<sequence length="181" mass="19543">MKKMLILGAACFLSAAGFAQTETGKILVGGNASFASSKHSESDLKITTLNFNPDAGYFFIDNLAGGLRLQLGTATTKVGDFKEKSNAVAVAPFVRYYFVPLSEKIKLFGDASYSFGSQKEEAEGEEDKTKYSGFTISAGPAFFLTENTALELNVFYNSTKIKDVDGRNNIFGVGLGFQIHL</sequence>
<reference evidence="4 5" key="1">
    <citation type="submission" date="2016-07" db="EMBL/GenBank/DDBJ databases">
        <title>Genome analysis of Flavihumibacter stibioxidans YS-17.</title>
        <authorList>
            <person name="Shi K."/>
            <person name="Han Y."/>
            <person name="Wang G."/>
        </authorList>
    </citation>
    <scope>NUCLEOTIDE SEQUENCE [LARGE SCALE GENOMIC DNA]</scope>
    <source>
        <strain evidence="4 5">YS-17</strain>
    </source>
</reference>
<proteinExistence type="predicted"/>
<keyword evidence="5" id="KW-1185">Reference proteome</keyword>
<dbReference type="EMBL" id="MBUA01000001">
    <property type="protein sequence ID" value="MBC6489917.1"/>
    <property type="molecule type" value="Genomic_DNA"/>
</dbReference>
<feature type="chain" id="PRO_5045559173" description="Outer membrane protein beta-barrel domain-containing protein" evidence="2">
    <location>
        <begin position="20"/>
        <end position="181"/>
    </location>
</feature>
<evidence type="ECO:0000256" key="1">
    <source>
        <dbReference type="ARBA" id="ARBA00022729"/>
    </source>
</evidence>
<evidence type="ECO:0000313" key="5">
    <source>
        <dbReference type="Proteomes" id="UP000765802"/>
    </source>
</evidence>
<name>A0ABR7M4K4_9BACT</name>
<evidence type="ECO:0000313" key="4">
    <source>
        <dbReference type="EMBL" id="MBC6489917.1"/>
    </source>
</evidence>
<feature type="signal peptide" evidence="2">
    <location>
        <begin position="1"/>
        <end position="19"/>
    </location>
</feature>
<organism evidence="4 5">
    <name type="scientific">Flavihumibacter stibioxidans</name>
    <dbReference type="NCBI Taxonomy" id="1834163"/>
    <lineage>
        <taxon>Bacteria</taxon>
        <taxon>Pseudomonadati</taxon>
        <taxon>Bacteroidota</taxon>
        <taxon>Chitinophagia</taxon>
        <taxon>Chitinophagales</taxon>
        <taxon>Chitinophagaceae</taxon>
        <taxon>Flavihumibacter</taxon>
    </lineage>
</organism>